<keyword evidence="2" id="KW-1185">Reference proteome</keyword>
<evidence type="ECO:0000313" key="2">
    <source>
        <dbReference type="Proteomes" id="UP001380953"/>
    </source>
</evidence>
<dbReference type="Proteomes" id="UP001380953">
    <property type="component" value="Unassembled WGS sequence"/>
</dbReference>
<accession>A0ACC6P720</accession>
<sequence length="197" mass="22123">MQKGIIVFLNGTSSSGKSSIAKKLLKQTAMKFQHVSVDDFFQGFNDFVDHKFPNLEPANEVDQNTVAQIIFDPIISMCYSTIKLFSEMGVNVIMDTVVDNEKWFKTCQELFSGHPTLFVGVICSKEELARREQARGDRAIGLANAQFDGVYTFEKYDVEVNTEELSPEACAEKILKFIRSGETYSTFEQSSKKSLGV</sequence>
<protein>
    <submittedName>
        <fullName evidence="1">AAA family ATPase</fullName>
    </submittedName>
</protein>
<name>A0ACC6P720_9BACL</name>
<organism evidence="1 2">
    <name type="scientific">Saccharibacillus sacchari</name>
    <dbReference type="NCBI Taxonomy" id="456493"/>
    <lineage>
        <taxon>Bacteria</taxon>
        <taxon>Bacillati</taxon>
        <taxon>Bacillota</taxon>
        <taxon>Bacilli</taxon>
        <taxon>Bacillales</taxon>
        <taxon>Paenibacillaceae</taxon>
        <taxon>Saccharibacillus</taxon>
    </lineage>
</organism>
<gene>
    <name evidence="1" type="ORF">WKI47_02190</name>
</gene>
<dbReference type="EMBL" id="JBBKAR010000004">
    <property type="protein sequence ID" value="MEJ8302720.1"/>
    <property type="molecule type" value="Genomic_DNA"/>
</dbReference>
<proteinExistence type="predicted"/>
<evidence type="ECO:0000313" key="1">
    <source>
        <dbReference type="EMBL" id="MEJ8302720.1"/>
    </source>
</evidence>
<reference evidence="1" key="1">
    <citation type="submission" date="2024-03" db="EMBL/GenBank/DDBJ databases">
        <title>Whole genome sequecning of epiphytes from Marcgravia umbellata leaves.</title>
        <authorList>
            <person name="Kumar G."/>
            <person name="Savka M.A."/>
        </authorList>
    </citation>
    <scope>NUCLEOTIDE SEQUENCE</scope>
    <source>
        <strain evidence="1">RIT_BL5</strain>
    </source>
</reference>
<comment type="caution">
    <text evidence="1">The sequence shown here is derived from an EMBL/GenBank/DDBJ whole genome shotgun (WGS) entry which is preliminary data.</text>
</comment>